<dbReference type="GO" id="GO:0016757">
    <property type="term" value="F:glycosyltransferase activity"/>
    <property type="evidence" value="ECO:0007669"/>
    <property type="project" value="UniProtKB-KW"/>
</dbReference>
<dbReference type="InterPro" id="IPR011990">
    <property type="entry name" value="TPR-like_helical_dom_sf"/>
</dbReference>
<dbReference type="EMBL" id="JAPCKK010000034">
    <property type="protein sequence ID" value="MDP4099404.1"/>
    <property type="molecule type" value="Genomic_DNA"/>
</dbReference>
<reference evidence="3 4" key="1">
    <citation type="submission" date="2022-10" db="EMBL/GenBank/DDBJ databases">
        <title>Paenibacillus description and whole genome data of maize root bacterial community.</title>
        <authorList>
            <person name="Marton D."/>
            <person name="Farkas M."/>
            <person name="Cserhati M."/>
        </authorList>
    </citation>
    <scope>NUCLEOTIDE SEQUENCE [LARGE SCALE GENOMIC DNA]</scope>
    <source>
        <strain evidence="3 4">P96</strain>
    </source>
</reference>
<name>A0ABT9FXE5_9BACL</name>
<dbReference type="PANTHER" id="PTHR43630:SF2">
    <property type="entry name" value="GLYCOSYLTRANSFERASE"/>
    <property type="match status" value="1"/>
</dbReference>
<dbReference type="SUPFAM" id="SSF53448">
    <property type="entry name" value="Nucleotide-diphospho-sugar transferases"/>
    <property type="match status" value="1"/>
</dbReference>
<keyword evidence="3" id="KW-0328">Glycosyltransferase</keyword>
<evidence type="ECO:0000259" key="2">
    <source>
        <dbReference type="Pfam" id="PF00535"/>
    </source>
</evidence>
<dbReference type="Gene3D" id="3.90.550.10">
    <property type="entry name" value="Spore Coat Polysaccharide Biosynthesis Protein SpsA, Chain A"/>
    <property type="match status" value="1"/>
</dbReference>
<organism evidence="3 4">
    <name type="scientific">Paenibacillus zeirhizosphaerae</name>
    <dbReference type="NCBI Taxonomy" id="2987519"/>
    <lineage>
        <taxon>Bacteria</taxon>
        <taxon>Bacillati</taxon>
        <taxon>Bacillota</taxon>
        <taxon>Bacilli</taxon>
        <taxon>Bacillales</taxon>
        <taxon>Paenibacillaceae</taxon>
        <taxon>Paenibacillus</taxon>
    </lineage>
</organism>
<dbReference type="CDD" id="cd02511">
    <property type="entry name" value="Beta4Glucosyltransferase"/>
    <property type="match status" value="1"/>
</dbReference>
<dbReference type="SUPFAM" id="SSF48452">
    <property type="entry name" value="TPR-like"/>
    <property type="match status" value="1"/>
</dbReference>
<comment type="caution">
    <text evidence="3">The sequence shown here is derived from an EMBL/GenBank/DDBJ whole genome shotgun (WGS) entry which is preliminary data.</text>
</comment>
<gene>
    <name evidence="3" type="ORF">OIN60_22055</name>
</gene>
<dbReference type="EC" id="2.4.-.-" evidence="3"/>
<keyword evidence="3" id="KW-0808">Transferase</keyword>
<feature type="domain" description="Glycosyltransferase 2-like" evidence="2">
    <location>
        <begin position="7"/>
        <end position="103"/>
    </location>
</feature>
<dbReference type="PROSITE" id="PS50005">
    <property type="entry name" value="TPR"/>
    <property type="match status" value="1"/>
</dbReference>
<feature type="repeat" description="TPR" evidence="1">
    <location>
        <begin position="279"/>
        <end position="312"/>
    </location>
</feature>
<accession>A0ABT9FXE5</accession>
<keyword evidence="4" id="KW-1185">Reference proteome</keyword>
<proteinExistence type="predicted"/>
<evidence type="ECO:0000256" key="1">
    <source>
        <dbReference type="PROSITE-ProRule" id="PRU00339"/>
    </source>
</evidence>
<dbReference type="PANTHER" id="PTHR43630">
    <property type="entry name" value="POLY-BETA-1,6-N-ACETYL-D-GLUCOSAMINE SYNTHASE"/>
    <property type="match status" value="1"/>
</dbReference>
<evidence type="ECO:0000313" key="4">
    <source>
        <dbReference type="Proteomes" id="UP001241848"/>
    </source>
</evidence>
<protein>
    <submittedName>
        <fullName evidence="3">Glycosyltransferase</fullName>
        <ecNumber evidence="3">2.4.-.-</ecNumber>
    </submittedName>
</protein>
<sequence>MDQPSISLCMIVRNEAEYLPKCLGSVMRMVDEIIIVDTGSTDDTVAIAKAFGANVIQMPWGDSFSAARNRGLEEATGDWILWLDADEVMDVAEAGKLKELLTRDAIQEQCVEGLQFYFIHHMKAGVVEHNCLQRMVRNRPEYRFEGRVHEQILPSMLKANPGMAIGQVDIHVHHYGNLVPNMVRQDKLRRNISLLLQSIQEYPNYRQYHYYLGVELYRLNELEGALRCFNSVLSAPTGFSKTMLSTAHKNRLITLETMGRFRDMVQYSEESTALFPDFTDLYHLKAAGWKALGQTDKAVDCLQQALSLGPAPEEYSSEAGFGTYVTCRELGILYASAGNLKEADLYWTLASLMGSGAKNSDLGLTDIAEEREGGTMLQPDR</sequence>
<dbReference type="Pfam" id="PF00535">
    <property type="entry name" value="Glycos_transf_2"/>
    <property type="match status" value="1"/>
</dbReference>
<dbReference type="InterPro" id="IPR019734">
    <property type="entry name" value="TPR_rpt"/>
</dbReference>
<dbReference type="RefSeq" id="WP_305757017.1">
    <property type="nucleotide sequence ID" value="NZ_JAPCKK010000034.1"/>
</dbReference>
<dbReference type="Gene3D" id="1.25.40.10">
    <property type="entry name" value="Tetratricopeptide repeat domain"/>
    <property type="match status" value="1"/>
</dbReference>
<dbReference type="SMART" id="SM00028">
    <property type="entry name" value="TPR"/>
    <property type="match status" value="4"/>
</dbReference>
<dbReference type="InterPro" id="IPR029044">
    <property type="entry name" value="Nucleotide-diphossugar_trans"/>
</dbReference>
<keyword evidence="1" id="KW-0802">TPR repeat</keyword>
<evidence type="ECO:0000313" key="3">
    <source>
        <dbReference type="EMBL" id="MDP4099404.1"/>
    </source>
</evidence>
<dbReference type="Proteomes" id="UP001241848">
    <property type="component" value="Unassembled WGS sequence"/>
</dbReference>
<dbReference type="InterPro" id="IPR001173">
    <property type="entry name" value="Glyco_trans_2-like"/>
</dbReference>